<dbReference type="Pfam" id="PF03466">
    <property type="entry name" value="LysR_substrate"/>
    <property type="match status" value="1"/>
</dbReference>
<dbReference type="OrthoDB" id="9791253at2"/>
<comment type="function">
    <text evidence="1">NodD regulates the expression of the nodABCFE genes which encode other nodulation proteins. NodD is also a negative regulator of its own expression. Binds flavonoids as inducers.</text>
</comment>
<evidence type="ECO:0000259" key="6">
    <source>
        <dbReference type="PROSITE" id="PS50931"/>
    </source>
</evidence>
<accession>A0A5S4X3A5</accession>
<dbReference type="PANTHER" id="PTHR30126:SF77">
    <property type="entry name" value="TRANSCRIPTIONAL REGULATORY PROTEIN"/>
    <property type="match status" value="1"/>
</dbReference>
<protein>
    <submittedName>
        <fullName evidence="7">LysR family transcriptional regulator</fullName>
    </submittedName>
</protein>
<keyword evidence="8" id="KW-1185">Reference proteome</keyword>
<dbReference type="Pfam" id="PF00126">
    <property type="entry name" value="HTH_1"/>
    <property type="match status" value="1"/>
</dbReference>
<keyword evidence="3" id="KW-0805">Transcription regulation</keyword>
<organism evidence="7 8">
    <name type="scientific">Bradyrhizobium cytisi</name>
    <dbReference type="NCBI Taxonomy" id="515489"/>
    <lineage>
        <taxon>Bacteria</taxon>
        <taxon>Pseudomonadati</taxon>
        <taxon>Pseudomonadota</taxon>
        <taxon>Alphaproteobacteria</taxon>
        <taxon>Hyphomicrobiales</taxon>
        <taxon>Nitrobacteraceae</taxon>
        <taxon>Bradyrhizobium</taxon>
    </lineage>
</organism>
<gene>
    <name evidence="7" type="ORF">FXB38_00300</name>
</gene>
<evidence type="ECO:0000256" key="4">
    <source>
        <dbReference type="ARBA" id="ARBA00023125"/>
    </source>
</evidence>
<evidence type="ECO:0000256" key="2">
    <source>
        <dbReference type="ARBA" id="ARBA00009437"/>
    </source>
</evidence>
<keyword evidence="5" id="KW-0804">Transcription</keyword>
<proteinExistence type="inferred from homology"/>
<dbReference type="InterPro" id="IPR036388">
    <property type="entry name" value="WH-like_DNA-bd_sf"/>
</dbReference>
<name>A0A5S4X3A5_9BRAD</name>
<evidence type="ECO:0000256" key="5">
    <source>
        <dbReference type="ARBA" id="ARBA00023163"/>
    </source>
</evidence>
<dbReference type="CDD" id="cd05466">
    <property type="entry name" value="PBP2_LTTR_substrate"/>
    <property type="match status" value="1"/>
</dbReference>
<dbReference type="SUPFAM" id="SSF53850">
    <property type="entry name" value="Periplasmic binding protein-like II"/>
    <property type="match status" value="1"/>
</dbReference>
<dbReference type="PANTHER" id="PTHR30126">
    <property type="entry name" value="HTH-TYPE TRANSCRIPTIONAL REGULATOR"/>
    <property type="match status" value="1"/>
</dbReference>
<sequence>MGIDAMVSLTLKQVEAFYWIAELGGVVGAAERLNLAQSTISKRIAELEATVGSALFDRNSRKISLTRSGENLIELAAELLELEARMRQVAAGPLAFSGAFRFGVTELVALTWLPKLIVAMKEAYPAVIPEPEVESSVVLLDKLADRRLDLVIGLDPPASADFNALPLDSVTLQWMSAPGVGPKADEAALEEIARYPILTQGEGSGLQKLVLDWLGVSGIKLNRVVKCNSLSVLSALAVAGLGITFLTEQYFRHEIEIGLLRTIRTSPAIPQIRYFAVTRADAVDPLAGQIARIARECCDFSLRGLSARRVRGA</sequence>
<keyword evidence="4" id="KW-0238">DNA-binding</keyword>
<dbReference type="AlphaFoldDB" id="A0A5S4X3A5"/>
<feature type="domain" description="HTH lysR-type" evidence="6">
    <location>
        <begin position="9"/>
        <end position="66"/>
    </location>
</feature>
<dbReference type="Gene3D" id="3.40.190.10">
    <property type="entry name" value="Periplasmic binding protein-like II"/>
    <property type="match status" value="2"/>
</dbReference>
<dbReference type="InterPro" id="IPR000847">
    <property type="entry name" value="LysR_HTH_N"/>
</dbReference>
<dbReference type="EMBL" id="VSSR01000001">
    <property type="protein sequence ID" value="TYL88816.1"/>
    <property type="molecule type" value="Genomic_DNA"/>
</dbReference>
<dbReference type="InterPro" id="IPR005119">
    <property type="entry name" value="LysR_subst-bd"/>
</dbReference>
<dbReference type="SUPFAM" id="SSF46785">
    <property type="entry name" value="Winged helix' DNA-binding domain"/>
    <property type="match status" value="1"/>
</dbReference>
<dbReference type="Gene3D" id="1.10.10.10">
    <property type="entry name" value="Winged helix-like DNA-binding domain superfamily/Winged helix DNA-binding domain"/>
    <property type="match status" value="1"/>
</dbReference>
<evidence type="ECO:0000313" key="7">
    <source>
        <dbReference type="EMBL" id="TYL88816.1"/>
    </source>
</evidence>
<dbReference type="GO" id="GO:0003700">
    <property type="term" value="F:DNA-binding transcription factor activity"/>
    <property type="evidence" value="ECO:0007669"/>
    <property type="project" value="InterPro"/>
</dbReference>
<dbReference type="InterPro" id="IPR036390">
    <property type="entry name" value="WH_DNA-bd_sf"/>
</dbReference>
<comment type="similarity">
    <text evidence="2">Belongs to the LysR transcriptional regulatory family.</text>
</comment>
<dbReference type="PRINTS" id="PR00039">
    <property type="entry name" value="HTHLYSR"/>
</dbReference>
<evidence type="ECO:0000313" key="8">
    <source>
        <dbReference type="Proteomes" id="UP000324853"/>
    </source>
</evidence>
<dbReference type="GO" id="GO:0000976">
    <property type="term" value="F:transcription cis-regulatory region binding"/>
    <property type="evidence" value="ECO:0007669"/>
    <property type="project" value="TreeGrafter"/>
</dbReference>
<dbReference type="PROSITE" id="PS50931">
    <property type="entry name" value="HTH_LYSR"/>
    <property type="match status" value="1"/>
</dbReference>
<comment type="caution">
    <text evidence="7">The sequence shown here is derived from an EMBL/GenBank/DDBJ whole genome shotgun (WGS) entry which is preliminary data.</text>
</comment>
<evidence type="ECO:0000256" key="1">
    <source>
        <dbReference type="ARBA" id="ARBA00003502"/>
    </source>
</evidence>
<reference evidence="7 8" key="1">
    <citation type="submission" date="2019-08" db="EMBL/GenBank/DDBJ databases">
        <title>Bradyrhizobium hipponensis sp. nov., a rhizobium isolated from a Lupinus angustifolius root nodule in Tunisia.</title>
        <authorList>
            <person name="Off K."/>
            <person name="Rejili M."/>
            <person name="Mars M."/>
            <person name="Brachmann A."/>
            <person name="Marin M."/>
        </authorList>
    </citation>
    <scope>NUCLEOTIDE SEQUENCE [LARGE SCALE GENOMIC DNA]</scope>
    <source>
        <strain evidence="7 8">CTAW11</strain>
    </source>
</reference>
<evidence type="ECO:0000256" key="3">
    <source>
        <dbReference type="ARBA" id="ARBA00023015"/>
    </source>
</evidence>
<dbReference type="Proteomes" id="UP000324853">
    <property type="component" value="Unassembled WGS sequence"/>
</dbReference>